<proteinExistence type="inferred from homology"/>
<dbReference type="CDD" id="cd11041">
    <property type="entry name" value="CYP503A1-like"/>
    <property type="match status" value="1"/>
</dbReference>
<dbReference type="EMBL" id="WIGM01000504">
    <property type="protein sequence ID" value="KAF6823402.1"/>
    <property type="molecule type" value="Genomic_DNA"/>
</dbReference>
<accession>A0A8H6K279</accession>
<feature type="binding site" description="axial binding residue" evidence="8">
    <location>
        <position position="458"/>
    </location>
    <ligand>
        <name>heme</name>
        <dbReference type="ChEBI" id="CHEBI:30413"/>
    </ligand>
    <ligandPart>
        <name>Fe</name>
        <dbReference type="ChEBI" id="CHEBI:18248"/>
    </ligandPart>
</feature>
<dbReference type="SUPFAM" id="SSF48264">
    <property type="entry name" value="Cytochrome P450"/>
    <property type="match status" value="1"/>
</dbReference>
<dbReference type="Proteomes" id="UP000639643">
    <property type="component" value="Unassembled WGS sequence"/>
</dbReference>
<dbReference type="GO" id="GO:0020037">
    <property type="term" value="F:heme binding"/>
    <property type="evidence" value="ECO:0007669"/>
    <property type="project" value="InterPro"/>
</dbReference>
<keyword evidence="3 8" id="KW-0349">Heme</keyword>
<protein>
    <submittedName>
        <fullName evidence="9">Cytochrome p450</fullName>
    </submittedName>
</protein>
<dbReference type="PRINTS" id="PR00465">
    <property type="entry name" value="EP450IV"/>
</dbReference>
<name>A0A8H6K279_9PEZI</name>
<reference evidence="9" key="1">
    <citation type="journal article" date="2020" name="Phytopathology">
        <title>Genome Sequence Resources of Colletotrichum truncatum, C. plurivorum, C. musicola, and C. sojae: Four Species Pathogenic to Soybean (Glycine max).</title>
        <authorList>
            <person name="Rogerio F."/>
            <person name="Boufleur T.R."/>
            <person name="Ciampi-Guillardi M."/>
            <person name="Sukno S.A."/>
            <person name="Thon M.R."/>
            <person name="Massola Junior N.S."/>
            <person name="Baroncelli R."/>
        </authorList>
    </citation>
    <scope>NUCLEOTIDE SEQUENCE</scope>
    <source>
        <strain evidence="9">LFN0074</strain>
    </source>
</reference>
<evidence type="ECO:0000256" key="2">
    <source>
        <dbReference type="ARBA" id="ARBA00010617"/>
    </source>
</evidence>
<keyword evidence="7" id="KW-0503">Monooxygenase</keyword>
<gene>
    <name evidence="9" type="ORF">CMUS01_10707</name>
</gene>
<dbReference type="Gene3D" id="1.10.630.10">
    <property type="entry name" value="Cytochrome P450"/>
    <property type="match status" value="1"/>
</dbReference>
<dbReference type="InterPro" id="IPR001128">
    <property type="entry name" value="Cyt_P450"/>
</dbReference>
<dbReference type="AlphaFoldDB" id="A0A8H6K279"/>
<evidence type="ECO:0000256" key="3">
    <source>
        <dbReference type="ARBA" id="ARBA00022617"/>
    </source>
</evidence>
<dbReference type="InterPro" id="IPR002403">
    <property type="entry name" value="Cyt_P450_E_grp-IV"/>
</dbReference>
<comment type="caution">
    <text evidence="9">The sequence shown here is derived from an EMBL/GenBank/DDBJ whole genome shotgun (WGS) entry which is preliminary data.</text>
</comment>
<keyword evidence="4 8" id="KW-0479">Metal-binding</keyword>
<comment type="similarity">
    <text evidence="2">Belongs to the cytochrome P450 family.</text>
</comment>
<evidence type="ECO:0000256" key="5">
    <source>
        <dbReference type="ARBA" id="ARBA00023002"/>
    </source>
</evidence>
<sequence>MPNSTSSGYPWAASLPSAALDVTGLGVPWSLSILGLITFVSVAVGVKSFVRRKPEESLYPAVNKTKEEYLFGADNLIAKGLKEYGGKPFRILTGIDSVTLLGPRFADDIRNDPRLSSSEFLLGFWQADTPGFEPHISSGSNLLRDVVKTYLTPGDLAKWSKDLSDETAAALKDVLGDDEEWHEISLGAVIPTLVARVSSLLFLGPELCRDPDWLRVTINYPNKGLAAARVLRTYPRIFRKIVHWFLPCCQELRQMLKDAESSIKPILKRRREQEAKGAIFHNALSWFEKMAERKQDATAQSAAFQQLGLSILANASSTDLVSQNILDICQNSDLIEPLREEIERELGDGWKTSTLFNMKLLDSVLKETLRLKPIATVGLGRIVKADDFTLSDGSYLPKGTAVAVSSERMWDPAIYPEPRKYDGYRFMKLRESGDKEGAAQLCSVSLEHVGFGLGRQACPGRFMGASSTKLIMCNLLQKYDIKLPESAKADAAPLRFGFSQVVNPKARVMIRRRKAETSS</sequence>
<evidence type="ECO:0000256" key="1">
    <source>
        <dbReference type="ARBA" id="ARBA00001971"/>
    </source>
</evidence>
<evidence type="ECO:0000256" key="4">
    <source>
        <dbReference type="ARBA" id="ARBA00022723"/>
    </source>
</evidence>
<comment type="cofactor">
    <cofactor evidence="1 8">
        <name>heme</name>
        <dbReference type="ChEBI" id="CHEBI:30413"/>
    </cofactor>
</comment>
<keyword evidence="10" id="KW-1185">Reference proteome</keyword>
<evidence type="ECO:0000313" key="10">
    <source>
        <dbReference type="Proteomes" id="UP000639643"/>
    </source>
</evidence>
<evidence type="ECO:0000256" key="6">
    <source>
        <dbReference type="ARBA" id="ARBA00023004"/>
    </source>
</evidence>
<evidence type="ECO:0000256" key="7">
    <source>
        <dbReference type="ARBA" id="ARBA00023033"/>
    </source>
</evidence>
<keyword evidence="6 8" id="KW-0408">Iron</keyword>
<organism evidence="9 10">
    <name type="scientific">Colletotrichum musicola</name>
    <dbReference type="NCBI Taxonomy" id="2175873"/>
    <lineage>
        <taxon>Eukaryota</taxon>
        <taxon>Fungi</taxon>
        <taxon>Dikarya</taxon>
        <taxon>Ascomycota</taxon>
        <taxon>Pezizomycotina</taxon>
        <taxon>Sordariomycetes</taxon>
        <taxon>Hypocreomycetidae</taxon>
        <taxon>Glomerellales</taxon>
        <taxon>Glomerellaceae</taxon>
        <taxon>Colletotrichum</taxon>
        <taxon>Colletotrichum orchidearum species complex</taxon>
    </lineage>
</organism>
<dbReference type="OrthoDB" id="1844152at2759"/>
<dbReference type="PANTHER" id="PTHR46206">
    <property type="entry name" value="CYTOCHROME P450"/>
    <property type="match status" value="1"/>
</dbReference>
<dbReference type="InterPro" id="IPR036396">
    <property type="entry name" value="Cyt_P450_sf"/>
</dbReference>
<evidence type="ECO:0000313" key="9">
    <source>
        <dbReference type="EMBL" id="KAF6823402.1"/>
    </source>
</evidence>
<evidence type="ECO:0000256" key="8">
    <source>
        <dbReference type="PIRSR" id="PIRSR602403-1"/>
    </source>
</evidence>
<dbReference type="GO" id="GO:0004497">
    <property type="term" value="F:monooxygenase activity"/>
    <property type="evidence" value="ECO:0007669"/>
    <property type="project" value="UniProtKB-KW"/>
</dbReference>
<dbReference type="PANTHER" id="PTHR46206:SF2">
    <property type="entry name" value="CYTOCHROME P450 MONOOXYGENASE AUSG-RELATED"/>
    <property type="match status" value="1"/>
</dbReference>
<keyword evidence="5" id="KW-0560">Oxidoreductase</keyword>
<dbReference type="GO" id="GO:0005506">
    <property type="term" value="F:iron ion binding"/>
    <property type="evidence" value="ECO:0007669"/>
    <property type="project" value="InterPro"/>
</dbReference>
<dbReference type="Pfam" id="PF00067">
    <property type="entry name" value="p450"/>
    <property type="match status" value="1"/>
</dbReference>
<dbReference type="GO" id="GO:0016705">
    <property type="term" value="F:oxidoreductase activity, acting on paired donors, with incorporation or reduction of molecular oxygen"/>
    <property type="evidence" value="ECO:0007669"/>
    <property type="project" value="InterPro"/>
</dbReference>